<keyword evidence="4 11" id="KW-0812">Transmembrane</keyword>
<gene>
    <name evidence="12" type="primary">ASIC2_3</name>
    <name evidence="12" type="ORF">XENOCAPTIV_022486</name>
</gene>
<feature type="non-terminal residue" evidence="12">
    <location>
        <position position="1"/>
    </location>
</feature>
<keyword evidence="7 11" id="KW-0406">Ion transport</keyword>
<evidence type="ECO:0000256" key="7">
    <source>
        <dbReference type="ARBA" id="ARBA00023065"/>
    </source>
</evidence>
<comment type="similarity">
    <text evidence="11">Belongs to the amiloride-sensitive sodium channel (TC 1.A.6) family.</text>
</comment>
<evidence type="ECO:0000256" key="2">
    <source>
        <dbReference type="ARBA" id="ARBA00022448"/>
    </source>
</evidence>
<name>A0ABV0QT53_9TELE</name>
<keyword evidence="9 11" id="KW-0739">Sodium transport</keyword>
<keyword evidence="3 11" id="KW-0894">Sodium channel</keyword>
<evidence type="ECO:0000256" key="4">
    <source>
        <dbReference type="ARBA" id="ARBA00022692"/>
    </source>
</evidence>
<keyword evidence="13" id="KW-1185">Reference proteome</keyword>
<evidence type="ECO:0000256" key="3">
    <source>
        <dbReference type="ARBA" id="ARBA00022461"/>
    </source>
</evidence>
<evidence type="ECO:0000256" key="1">
    <source>
        <dbReference type="ARBA" id="ARBA00004141"/>
    </source>
</evidence>
<reference evidence="12 13" key="1">
    <citation type="submission" date="2021-06" db="EMBL/GenBank/DDBJ databases">
        <authorList>
            <person name="Palmer J.M."/>
        </authorList>
    </citation>
    <scope>NUCLEOTIDE SEQUENCE [LARGE SCALE GENOMIC DNA]</scope>
    <source>
        <strain evidence="12 13">XC_2019</strain>
        <tissue evidence="12">Muscle</tissue>
    </source>
</reference>
<keyword evidence="2 11" id="KW-0813">Transport</keyword>
<proteinExistence type="inferred from homology"/>
<dbReference type="Proteomes" id="UP001434883">
    <property type="component" value="Unassembled WGS sequence"/>
</dbReference>
<comment type="subcellular location">
    <subcellularLocation>
        <location evidence="1">Membrane</location>
        <topology evidence="1">Multi-pass membrane protein</topology>
    </subcellularLocation>
</comment>
<accession>A0ABV0QT53</accession>
<dbReference type="EMBL" id="JAHRIN010021828">
    <property type="protein sequence ID" value="MEQ2199004.1"/>
    <property type="molecule type" value="Genomic_DNA"/>
</dbReference>
<evidence type="ECO:0000313" key="12">
    <source>
        <dbReference type="EMBL" id="MEQ2199004.1"/>
    </source>
</evidence>
<sequence length="62" mass="6953">VFTRYGKCYMFNAAEEGRTLRTTMKGGTGNGLEIMLDIQQDEYLPVWGDTGRPNNTPACLSY</sequence>
<evidence type="ECO:0000256" key="10">
    <source>
        <dbReference type="ARBA" id="ARBA00023303"/>
    </source>
</evidence>
<keyword evidence="10 11" id="KW-0407">Ion channel</keyword>
<evidence type="ECO:0000256" key="11">
    <source>
        <dbReference type="RuleBase" id="RU000679"/>
    </source>
</evidence>
<evidence type="ECO:0000256" key="5">
    <source>
        <dbReference type="ARBA" id="ARBA00022989"/>
    </source>
</evidence>
<organism evidence="12 13">
    <name type="scientific">Xenoophorus captivus</name>
    <dbReference type="NCBI Taxonomy" id="1517983"/>
    <lineage>
        <taxon>Eukaryota</taxon>
        <taxon>Metazoa</taxon>
        <taxon>Chordata</taxon>
        <taxon>Craniata</taxon>
        <taxon>Vertebrata</taxon>
        <taxon>Euteleostomi</taxon>
        <taxon>Actinopterygii</taxon>
        <taxon>Neopterygii</taxon>
        <taxon>Teleostei</taxon>
        <taxon>Neoteleostei</taxon>
        <taxon>Acanthomorphata</taxon>
        <taxon>Ovalentaria</taxon>
        <taxon>Atherinomorphae</taxon>
        <taxon>Cyprinodontiformes</taxon>
        <taxon>Goodeidae</taxon>
        <taxon>Xenoophorus</taxon>
    </lineage>
</organism>
<dbReference type="InterPro" id="IPR001873">
    <property type="entry name" value="ENaC"/>
</dbReference>
<keyword evidence="8" id="KW-0472">Membrane</keyword>
<protein>
    <submittedName>
        <fullName evidence="12">Acid-sensing ion channel 2</fullName>
    </submittedName>
</protein>
<evidence type="ECO:0000256" key="8">
    <source>
        <dbReference type="ARBA" id="ARBA00023136"/>
    </source>
</evidence>
<comment type="caution">
    <text evidence="12">The sequence shown here is derived from an EMBL/GenBank/DDBJ whole genome shotgun (WGS) entry which is preliminary data.</text>
</comment>
<keyword evidence="5" id="KW-1133">Transmembrane helix</keyword>
<evidence type="ECO:0000313" key="13">
    <source>
        <dbReference type="Proteomes" id="UP001434883"/>
    </source>
</evidence>
<dbReference type="Gene3D" id="2.60.470.10">
    <property type="entry name" value="Acid-sensing ion channels like domains"/>
    <property type="match status" value="1"/>
</dbReference>
<evidence type="ECO:0000256" key="6">
    <source>
        <dbReference type="ARBA" id="ARBA00023053"/>
    </source>
</evidence>
<dbReference type="Pfam" id="PF00858">
    <property type="entry name" value="ASC"/>
    <property type="match status" value="1"/>
</dbReference>
<evidence type="ECO:0000256" key="9">
    <source>
        <dbReference type="ARBA" id="ARBA00023201"/>
    </source>
</evidence>
<keyword evidence="6" id="KW-0915">Sodium</keyword>